<organism evidence="8 9">
    <name type="scientific">Paenibacillus bovis</name>
    <dbReference type="NCBI Taxonomy" id="1616788"/>
    <lineage>
        <taxon>Bacteria</taxon>
        <taxon>Bacillati</taxon>
        <taxon>Bacillota</taxon>
        <taxon>Bacilli</taxon>
        <taxon>Bacillales</taxon>
        <taxon>Paenibacillaceae</taxon>
        <taxon>Paenibacillus</taxon>
    </lineage>
</organism>
<feature type="compositionally biased region" description="Polar residues" evidence="3">
    <location>
        <begin position="479"/>
        <end position="503"/>
    </location>
</feature>
<feature type="chain" id="PRO_5038990406" evidence="4">
    <location>
        <begin position="17"/>
        <end position="503"/>
    </location>
</feature>
<dbReference type="InterPro" id="IPR006143">
    <property type="entry name" value="RND_pump_MFP"/>
</dbReference>
<feature type="domain" description="CusB-like beta-barrel" evidence="6">
    <location>
        <begin position="334"/>
        <end position="399"/>
    </location>
</feature>
<name>A0A172ZHT9_9BACL</name>
<dbReference type="KEGG" id="pbv:AR543_14545"/>
<feature type="signal peptide" evidence="4">
    <location>
        <begin position="1"/>
        <end position="16"/>
    </location>
</feature>
<dbReference type="EMBL" id="CP013023">
    <property type="protein sequence ID" value="ANF97099.1"/>
    <property type="molecule type" value="Genomic_DNA"/>
</dbReference>
<comment type="similarity">
    <text evidence="1">Belongs to the membrane fusion protein (MFP) (TC 8.A.1) family.</text>
</comment>
<keyword evidence="9" id="KW-1185">Reference proteome</keyword>
<dbReference type="SUPFAM" id="SSF111369">
    <property type="entry name" value="HlyD-like secretion proteins"/>
    <property type="match status" value="2"/>
</dbReference>
<dbReference type="GO" id="GO:0015562">
    <property type="term" value="F:efflux transmembrane transporter activity"/>
    <property type="evidence" value="ECO:0007669"/>
    <property type="project" value="TreeGrafter"/>
</dbReference>
<feature type="domain" description="YknX-like C-terminal permuted SH3-like" evidence="7">
    <location>
        <begin position="409"/>
        <end position="475"/>
    </location>
</feature>
<accession>A0A172ZHT9</accession>
<evidence type="ECO:0000259" key="5">
    <source>
        <dbReference type="Pfam" id="PF25881"/>
    </source>
</evidence>
<keyword evidence="2" id="KW-0175">Coiled coil</keyword>
<evidence type="ECO:0000256" key="4">
    <source>
        <dbReference type="SAM" id="SignalP"/>
    </source>
</evidence>
<feature type="domain" description="YbhG-like alpha-helical hairpin" evidence="5">
    <location>
        <begin position="131"/>
        <end position="237"/>
    </location>
</feature>
<feature type="region of interest" description="Disordered" evidence="3">
    <location>
        <begin position="474"/>
        <end position="503"/>
    </location>
</feature>
<evidence type="ECO:0000313" key="8">
    <source>
        <dbReference type="EMBL" id="ANF97099.1"/>
    </source>
</evidence>
<dbReference type="GO" id="GO:1990281">
    <property type="term" value="C:efflux pump complex"/>
    <property type="evidence" value="ECO:0007669"/>
    <property type="project" value="TreeGrafter"/>
</dbReference>
<gene>
    <name evidence="8" type="ORF">AR543_14545</name>
</gene>
<reference evidence="8 9" key="2">
    <citation type="journal article" date="2016" name="Int. J. Syst. Evol. Microbiol.">
        <title>Paenibacillus bovis sp. nov., isolated from raw yak (Bos grunniens) milk.</title>
        <authorList>
            <person name="Gao C."/>
            <person name="Han J."/>
            <person name="Liu Z."/>
            <person name="Xu X."/>
            <person name="Hang F."/>
            <person name="Wu Z."/>
        </authorList>
    </citation>
    <scope>NUCLEOTIDE SEQUENCE [LARGE SCALE GENOMIC DNA]</scope>
    <source>
        <strain evidence="8 9">BD3526</strain>
    </source>
</reference>
<dbReference type="Proteomes" id="UP000078148">
    <property type="component" value="Chromosome"/>
</dbReference>
<dbReference type="Pfam" id="PF25881">
    <property type="entry name" value="HH_YBHG"/>
    <property type="match status" value="1"/>
</dbReference>
<dbReference type="Gene3D" id="2.40.50.100">
    <property type="match status" value="2"/>
</dbReference>
<keyword evidence="4" id="KW-0732">Signal</keyword>
<dbReference type="InterPro" id="IPR058792">
    <property type="entry name" value="Beta-barrel_RND_2"/>
</dbReference>
<dbReference type="InterPro" id="IPR058637">
    <property type="entry name" value="YknX-like_C"/>
</dbReference>
<dbReference type="Gene3D" id="2.40.30.170">
    <property type="match status" value="1"/>
</dbReference>
<dbReference type="AlphaFoldDB" id="A0A172ZHT9"/>
<evidence type="ECO:0000313" key="9">
    <source>
        <dbReference type="Proteomes" id="UP000078148"/>
    </source>
</evidence>
<dbReference type="InterPro" id="IPR059052">
    <property type="entry name" value="HH_YbhG-like"/>
</dbReference>
<evidence type="ECO:0000259" key="6">
    <source>
        <dbReference type="Pfam" id="PF25954"/>
    </source>
</evidence>
<protein>
    <submittedName>
        <fullName evidence="8">Efflux transporter periplasmic adaptor subunit</fullName>
    </submittedName>
</protein>
<evidence type="ECO:0000256" key="3">
    <source>
        <dbReference type="SAM" id="MobiDB-lite"/>
    </source>
</evidence>
<evidence type="ECO:0000256" key="2">
    <source>
        <dbReference type="SAM" id="Coils"/>
    </source>
</evidence>
<dbReference type="Pfam" id="PF25954">
    <property type="entry name" value="Beta-barrel_RND_2"/>
    <property type="match status" value="1"/>
</dbReference>
<dbReference type="Pfam" id="PF25989">
    <property type="entry name" value="YknX_C"/>
    <property type="match status" value="1"/>
</dbReference>
<dbReference type="Gene3D" id="2.40.420.20">
    <property type="match status" value="1"/>
</dbReference>
<proteinExistence type="inferred from homology"/>
<evidence type="ECO:0000259" key="7">
    <source>
        <dbReference type="Pfam" id="PF25989"/>
    </source>
</evidence>
<dbReference type="PANTHER" id="PTHR30469:SF15">
    <property type="entry name" value="HLYD FAMILY OF SECRETION PROTEINS"/>
    <property type="match status" value="1"/>
</dbReference>
<sequence>MAFTALVLAVSLTACSTDEPAAKSASNSVEVTAAKEQPLNASYDLSGTLTAYDETPAAFQTGGTVIAVNGDIGDSVIKGSVLAKLDTADLQLTLDTANEDVAAAQAALASSRASLSDARAGQKSAAAGVSSARAKVESARISQQDVLAGARSQEKAQAQNAVNTAQTAYNQAKTEEARSKTLLDNGLLTQQEYEKAQTALADAQTALQDAQSKLSLQQEGATESERAQAAAAVKEAQVGIENAQASVAKANAGVEQAQASVQQSQAGYEQKRVAQKTAQLNLSRASLKAPASGVILTKSITVGQTVSAGGGTSAQGGSSPLFTIGEIDRLKVQLPIADSDISQWKVGQQVSINLYDQVRTGKVTKLNPQTNESTGSINVEVVISNPKRDWKPGQVVKASRQVSAQQGILLPTEAVISSGSEPYVFKAVNGKAVKTPVVLGKIYNNNYQITGGIKVGDKVVTRGADRLFNGDELTVSPAAATSSSGKGNTAASSGTAEEANAND</sequence>
<dbReference type="STRING" id="1616788.AR543_14545"/>
<reference evidence="9" key="1">
    <citation type="submission" date="2015-10" db="EMBL/GenBank/DDBJ databases">
        <title>Genome of Paenibacillus bovis sp. nov.</title>
        <authorList>
            <person name="Wu Z."/>
            <person name="Gao C."/>
            <person name="Liu Z."/>
            <person name="Zheng H."/>
        </authorList>
    </citation>
    <scope>NUCLEOTIDE SEQUENCE [LARGE SCALE GENOMIC DNA]</scope>
    <source>
        <strain evidence="9">BD3526</strain>
    </source>
</reference>
<dbReference type="PANTHER" id="PTHR30469">
    <property type="entry name" value="MULTIDRUG RESISTANCE PROTEIN MDTA"/>
    <property type="match status" value="1"/>
</dbReference>
<feature type="coiled-coil region" evidence="2">
    <location>
        <begin position="155"/>
        <end position="213"/>
    </location>
</feature>
<dbReference type="NCBIfam" id="TIGR01730">
    <property type="entry name" value="RND_mfp"/>
    <property type="match status" value="1"/>
</dbReference>
<evidence type="ECO:0000256" key="1">
    <source>
        <dbReference type="ARBA" id="ARBA00009477"/>
    </source>
</evidence>
<dbReference type="Gene3D" id="1.10.287.470">
    <property type="entry name" value="Helix hairpin bin"/>
    <property type="match status" value="2"/>
</dbReference>